<evidence type="ECO:0000259" key="1">
    <source>
        <dbReference type="Pfam" id="PF13175"/>
    </source>
</evidence>
<dbReference type="EMBL" id="BAABIP010000008">
    <property type="protein sequence ID" value="GAA4764533.1"/>
    <property type="molecule type" value="Genomic_DNA"/>
</dbReference>
<dbReference type="PANTHER" id="PTHR43581:SF4">
    <property type="entry name" value="ATP_GTP PHOSPHATASE"/>
    <property type="match status" value="1"/>
</dbReference>
<dbReference type="Pfam" id="PF13175">
    <property type="entry name" value="AAA_15"/>
    <property type="match status" value="1"/>
</dbReference>
<feature type="domain" description="Endonuclease GajA/Old nuclease/RecF-like AAA" evidence="1">
    <location>
        <begin position="1"/>
        <end position="380"/>
    </location>
</feature>
<dbReference type="PANTHER" id="PTHR43581">
    <property type="entry name" value="ATP/GTP PHOSPHATASE"/>
    <property type="match status" value="1"/>
</dbReference>
<reference evidence="3" key="1">
    <citation type="journal article" date="2019" name="Int. J. Syst. Evol. Microbiol.">
        <title>The Global Catalogue of Microorganisms (GCM) 10K type strain sequencing project: providing services to taxonomists for standard genome sequencing and annotation.</title>
        <authorList>
            <consortium name="The Broad Institute Genomics Platform"/>
            <consortium name="The Broad Institute Genome Sequencing Center for Infectious Disease"/>
            <person name="Wu L."/>
            <person name="Ma J."/>
        </authorList>
    </citation>
    <scope>NUCLEOTIDE SEQUENCE [LARGE SCALE GENOMIC DNA]</scope>
    <source>
        <strain evidence="3">JCM 18198</strain>
    </source>
</reference>
<organism evidence="2 3">
    <name type="scientific">Flavobacterium hankyongi</name>
    <dbReference type="NCBI Taxonomy" id="1176532"/>
    <lineage>
        <taxon>Bacteria</taxon>
        <taxon>Pseudomonadati</taxon>
        <taxon>Bacteroidota</taxon>
        <taxon>Flavobacteriia</taxon>
        <taxon>Flavobacteriales</taxon>
        <taxon>Flavobacteriaceae</taxon>
        <taxon>Flavobacterium</taxon>
    </lineage>
</organism>
<dbReference type="Proteomes" id="UP001500141">
    <property type="component" value="Unassembled WGS sequence"/>
</dbReference>
<keyword evidence="2" id="KW-0067">ATP-binding</keyword>
<dbReference type="InterPro" id="IPR027417">
    <property type="entry name" value="P-loop_NTPase"/>
</dbReference>
<dbReference type="InterPro" id="IPR041685">
    <property type="entry name" value="AAA_GajA/Old/RecF-like"/>
</dbReference>
<comment type="caution">
    <text evidence="2">The sequence shown here is derived from an EMBL/GenBank/DDBJ whole genome shotgun (WGS) entry which is preliminary data.</text>
</comment>
<dbReference type="InterPro" id="IPR051396">
    <property type="entry name" value="Bact_Antivir_Def_Nuclease"/>
</dbReference>
<keyword evidence="2" id="KW-0547">Nucleotide-binding</keyword>
<accession>A0ABP8ZT18</accession>
<protein>
    <submittedName>
        <fullName evidence="2">ATP-binding protein</fullName>
    </submittedName>
</protein>
<dbReference type="GO" id="GO:0005524">
    <property type="term" value="F:ATP binding"/>
    <property type="evidence" value="ECO:0007669"/>
    <property type="project" value="UniProtKB-KW"/>
</dbReference>
<evidence type="ECO:0000313" key="2">
    <source>
        <dbReference type="EMBL" id="GAA4764533.1"/>
    </source>
</evidence>
<dbReference type="RefSeq" id="WP_264542803.1">
    <property type="nucleotide sequence ID" value="NZ_BAABIP010000008.1"/>
</dbReference>
<dbReference type="Gene3D" id="3.40.50.300">
    <property type="entry name" value="P-loop containing nucleotide triphosphate hydrolases"/>
    <property type="match status" value="1"/>
</dbReference>
<dbReference type="SUPFAM" id="SSF52540">
    <property type="entry name" value="P-loop containing nucleoside triphosphate hydrolases"/>
    <property type="match status" value="1"/>
</dbReference>
<evidence type="ECO:0000313" key="3">
    <source>
        <dbReference type="Proteomes" id="UP001500141"/>
    </source>
</evidence>
<gene>
    <name evidence="2" type="ORF">GCM10023230_12630</name>
</gene>
<name>A0ABP8ZT18_9FLAO</name>
<sequence>MRLTKLKLKNFRGYKEETIIDIDNLTVIVGKNDIGKSTILEALDIFFNDGKGVIKIDKDDINKTALADGDKDIYITGIFSDLPENIIIDSVNETTFGAEYLLNRDGNLEIIKKYSNAGTAKVFIKANHPTNPNCADLLLKKITEYRRIVLQHNIECENQTVNAILRNAIWNHFLDDLQIQEIEIDTSKEDAKNIWDKIQNYLPLYSLFQSDRKNSDNDSEVQDPLKEAVKQILADGEISNILNDVAERVARKLNDVSNSTLEKLKEMNPEVASTLSPIIPASSALKWSDVFKSVSITGDENIPINKRGSGIKRLILLNFFRAEAERRMKAGNSSSIIYAIEEPETSQHTDHQKLLIKAIKELSQAENTQVLLTTHSSTIVKGLDFNHLRLITKIENGDKIIEDIVPNELPYPSLNEINFIAFRDLTEEYHNELYGYIEAEGLLADYKNGRPTLNYTKIYRGGRTGIEQIVLTEFIRHQIHHPENTHNTKFTFENLEDSVNQMRQFIIDSRQI</sequence>
<keyword evidence="3" id="KW-1185">Reference proteome</keyword>
<proteinExistence type="predicted"/>